<feature type="transmembrane region" description="Helical" evidence="1">
    <location>
        <begin position="32"/>
        <end position="48"/>
    </location>
</feature>
<evidence type="ECO:0000256" key="2">
    <source>
        <dbReference type="SAM" id="SignalP"/>
    </source>
</evidence>
<sequence>MLPKFLIACLVMLFAALIVADAAGPDARSKWIRFAASLAVFIGVQYISTFDRVPGWVRFAAAAAFVPLGLFLLRGGRGDSPSEAD</sequence>
<proteinExistence type="predicted"/>
<evidence type="ECO:0000313" key="4">
    <source>
        <dbReference type="Proteomes" id="UP000186465"/>
    </source>
</evidence>
<protein>
    <submittedName>
        <fullName evidence="3">Uncharacterized protein</fullName>
    </submittedName>
</protein>
<dbReference type="Proteomes" id="UP000186465">
    <property type="component" value="Unassembled WGS sequence"/>
</dbReference>
<dbReference type="EMBL" id="MPDM01000001">
    <property type="protein sequence ID" value="OKL50430.1"/>
    <property type="molecule type" value="Genomic_DNA"/>
</dbReference>
<feature type="chain" id="PRO_5039295326" evidence="2">
    <location>
        <begin position="21"/>
        <end position="85"/>
    </location>
</feature>
<dbReference type="STRING" id="156892.BM477_00165"/>
<accession>A0A1Q5PSP5</accession>
<feature type="transmembrane region" description="Helical" evidence="1">
    <location>
        <begin position="55"/>
        <end position="73"/>
    </location>
</feature>
<dbReference type="AlphaFoldDB" id="A0A1Q5PSP5"/>
<comment type="caution">
    <text evidence="3">The sequence shown here is derived from an EMBL/GenBank/DDBJ whole genome shotgun (WGS) entry which is preliminary data.</text>
</comment>
<organism evidence="3 4">
    <name type="scientific">Boudabousia marimammalium</name>
    <dbReference type="NCBI Taxonomy" id="156892"/>
    <lineage>
        <taxon>Bacteria</taxon>
        <taxon>Bacillati</taxon>
        <taxon>Actinomycetota</taxon>
        <taxon>Actinomycetes</taxon>
        <taxon>Actinomycetales</taxon>
        <taxon>Actinomycetaceae</taxon>
        <taxon>Boudabousia</taxon>
    </lineage>
</organism>
<reference evidence="4" key="1">
    <citation type="submission" date="2016-11" db="EMBL/GenBank/DDBJ databases">
        <title>Actinomyces gypaetusis sp. nov. isolated from Gypaetus barbatus in Qinghai Tibet Plateau China.</title>
        <authorList>
            <person name="Meng X."/>
        </authorList>
    </citation>
    <scope>NUCLEOTIDE SEQUENCE [LARGE SCALE GENOMIC DNA]</scope>
    <source>
        <strain evidence="4">DSM 15383</strain>
    </source>
</reference>
<name>A0A1Q5PSP5_9ACTO</name>
<evidence type="ECO:0000256" key="1">
    <source>
        <dbReference type="SAM" id="Phobius"/>
    </source>
</evidence>
<keyword evidence="4" id="KW-1185">Reference proteome</keyword>
<keyword evidence="1" id="KW-0472">Membrane</keyword>
<evidence type="ECO:0000313" key="3">
    <source>
        <dbReference type="EMBL" id="OKL50430.1"/>
    </source>
</evidence>
<keyword evidence="1" id="KW-1133">Transmembrane helix</keyword>
<feature type="signal peptide" evidence="2">
    <location>
        <begin position="1"/>
        <end position="20"/>
    </location>
</feature>
<dbReference type="RefSeq" id="WP_075360671.1">
    <property type="nucleotide sequence ID" value="NZ_MPDM01000001.1"/>
</dbReference>
<gene>
    <name evidence="3" type="ORF">BM477_00165</name>
</gene>
<keyword evidence="1" id="KW-0812">Transmembrane</keyword>
<keyword evidence="2" id="KW-0732">Signal</keyword>